<evidence type="ECO:0000256" key="1">
    <source>
        <dbReference type="SAM" id="Phobius"/>
    </source>
</evidence>
<keyword evidence="1" id="KW-0472">Membrane</keyword>
<comment type="caution">
    <text evidence="2">The sequence shown here is derived from an EMBL/GenBank/DDBJ whole genome shotgun (WGS) entry which is preliminary data.</text>
</comment>
<sequence>MNWYTIGSLSFPASWVAVVAAFILTYAHIRWYFTKETAERYSNAFFIFILIWKLSVILFQWELVKRQPLSVVYFDGGLKGFVLGTAAALIYLLKTNKYRAFHAEGWIVLITVYELVFYLFNQEHILLPGIQLIGNLLAIVWIRKKSGNVAESYQILVLFTAFQAFMYSLKGDLLSVPVITYTAVTLLLVVTAWKGRKKNQ</sequence>
<dbReference type="EMBL" id="JBHUEO010000037">
    <property type="protein sequence ID" value="MFD1707659.1"/>
    <property type="molecule type" value="Genomic_DNA"/>
</dbReference>
<feature type="transmembrane region" description="Helical" evidence="1">
    <location>
        <begin position="6"/>
        <end position="29"/>
    </location>
</feature>
<dbReference type="RefSeq" id="WP_380774416.1">
    <property type="nucleotide sequence ID" value="NZ_JBHUEO010000037.1"/>
</dbReference>
<name>A0ABW4KIY6_9BACI</name>
<dbReference type="Proteomes" id="UP001597301">
    <property type="component" value="Unassembled WGS sequence"/>
</dbReference>
<feature type="transmembrane region" description="Helical" evidence="1">
    <location>
        <begin position="41"/>
        <end position="61"/>
    </location>
</feature>
<organism evidence="2 3">
    <name type="scientific">Siminovitchia sediminis</name>
    <dbReference type="NCBI Taxonomy" id="1274353"/>
    <lineage>
        <taxon>Bacteria</taxon>
        <taxon>Bacillati</taxon>
        <taxon>Bacillota</taxon>
        <taxon>Bacilli</taxon>
        <taxon>Bacillales</taxon>
        <taxon>Bacillaceae</taxon>
        <taxon>Siminovitchia</taxon>
    </lineage>
</organism>
<keyword evidence="1" id="KW-0812">Transmembrane</keyword>
<feature type="transmembrane region" description="Helical" evidence="1">
    <location>
        <begin position="173"/>
        <end position="193"/>
    </location>
</feature>
<evidence type="ECO:0008006" key="4">
    <source>
        <dbReference type="Google" id="ProtNLM"/>
    </source>
</evidence>
<reference evidence="3" key="1">
    <citation type="journal article" date="2019" name="Int. J. Syst. Evol. Microbiol.">
        <title>The Global Catalogue of Microorganisms (GCM) 10K type strain sequencing project: providing services to taxonomists for standard genome sequencing and annotation.</title>
        <authorList>
            <consortium name="The Broad Institute Genomics Platform"/>
            <consortium name="The Broad Institute Genome Sequencing Center for Infectious Disease"/>
            <person name="Wu L."/>
            <person name="Ma J."/>
        </authorList>
    </citation>
    <scope>NUCLEOTIDE SEQUENCE [LARGE SCALE GENOMIC DNA]</scope>
    <source>
        <strain evidence="3">CGMCC 1.12295</strain>
    </source>
</reference>
<protein>
    <recommendedName>
        <fullName evidence="4">Prolipoprotein diacylglyceryl transferase</fullName>
    </recommendedName>
</protein>
<keyword evidence="3" id="KW-1185">Reference proteome</keyword>
<keyword evidence="1" id="KW-1133">Transmembrane helix</keyword>
<feature type="transmembrane region" description="Helical" evidence="1">
    <location>
        <begin position="149"/>
        <end position="167"/>
    </location>
</feature>
<evidence type="ECO:0000313" key="2">
    <source>
        <dbReference type="EMBL" id="MFD1707659.1"/>
    </source>
</evidence>
<evidence type="ECO:0000313" key="3">
    <source>
        <dbReference type="Proteomes" id="UP001597301"/>
    </source>
</evidence>
<feature type="transmembrane region" description="Helical" evidence="1">
    <location>
        <begin position="73"/>
        <end position="93"/>
    </location>
</feature>
<accession>A0ABW4KIY6</accession>
<feature type="transmembrane region" description="Helical" evidence="1">
    <location>
        <begin position="125"/>
        <end position="142"/>
    </location>
</feature>
<gene>
    <name evidence="2" type="ORF">ACFSCZ_13085</name>
</gene>
<proteinExistence type="predicted"/>
<feature type="transmembrane region" description="Helical" evidence="1">
    <location>
        <begin position="100"/>
        <end position="119"/>
    </location>
</feature>